<organism evidence="1 2">
    <name type="scientific">Daphnia galeata</name>
    <dbReference type="NCBI Taxonomy" id="27404"/>
    <lineage>
        <taxon>Eukaryota</taxon>
        <taxon>Metazoa</taxon>
        <taxon>Ecdysozoa</taxon>
        <taxon>Arthropoda</taxon>
        <taxon>Crustacea</taxon>
        <taxon>Branchiopoda</taxon>
        <taxon>Diplostraca</taxon>
        <taxon>Cladocera</taxon>
        <taxon>Anomopoda</taxon>
        <taxon>Daphniidae</taxon>
        <taxon>Daphnia</taxon>
    </lineage>
</organism>
<evidence type="ECO:0000313" key="2">
    <source>
        <dbReference type="Proteomes" id="UP000789390"/>
    </source>
</evidence>
<keyword evidence="2" id="KW-1185">Reference proteome</keyword>
<dbReference type="EMBL" id="CAKKLH010000257">
    <property type="protein sequence ID" value="CAH0107114.1"/>
    <property type="molecule type" value="Genomic_DNA"/>
</dbReference>
<dbReference type="OrthoDB" id="6383711at2759"/>
<gene>
    <name evidence="1" type="ORF">DGAL_LOCUS10402</name>
</gene>
<accession>A0A8J2RVE7</accession>
<name>A0A8J2RVE7_9CRUS</name>
<dbReference type="AlphaFoldDB" id="A0A8J2RVE7"/>
<reference evidence="1" key="1">
    <citation type="submission" date="2021-11" db="EMBL/GenBank/DDBJ databases">
        <authorList>
            <person name="Schell T."/>
        </authorList>
    </citation>
    <scope>NUCLEOTIDE SEQUENCE</scope>
    <source>
        <strain evidence="1">M5</strain>
    </source>
</reference>
<sequence>MGSASSQSVVNPFQSVIQPVNVQDCPEEFDQTKREAMFAFRTTDLGSNDQSSAVIKELKHWSLVVHFPRGKKTYLFEADREDGTAGLLQATRTENVNYLVFHRADYFGTLHTSPRELLKKAKKVKSNGTPYNLTTNNCQTWLKQFLQLISPKLFKSFQAM</sequence>
<comment type="caution">
    <text evidence="1">The sequence shown here is derived from an EMBL/GenBank/DDBJ whole genome shotgun (WGS) entry which is preliminary data.</text>
</comment>
<protein>
    <submittedName>
        <fullName evidence="1">Uncharacterized protein</fullName>
    </submittedName>
</protein>
<proteinExistence type="predicted"/>
<evidence type="ECO:0000313" key="1">
    <source>
        <dbReference type="EMBL" id="CAH0107114.1"/>
    </source>
</evidence>
<dbReference type="Proteomes" id="UP000789390">
    <property type="component" value="Unassembled WGS sequence"/>
</dbReference>